<dbReference type="EMBL" id="JAUTXT010000006">
    <property type="protein sequence ID" value="KAK3677760.1"/>
    <property type="molecule type" value="Genomic_DNA"/>
</dbReference>
<dbReference type="Proteomes" id="UP001274830">
    <property type="component" value="Unassembled WGS sequence"/>
</dbReference>
<dbReference type="PANTHER" id="PTHR28029">
    <property type="entry name" value="PROTEIN ILM1"/>
    <property type="match status" value="1"/>
</dbReference>
<comment type="caution">
    <text evidence="2">The sequence shown here is derived from an EMBL/GenBank/DDBJ whole genome shotgun (WGS) entry which is preliminary data.</text>
</comment>
<gene>
    <name evidence="2" type="ORF">LTR78_002610</name>
</gene>
<feature type="transmembrane region" description="Helical" evidence="1">
    <location>
        <begin position="58"/>
        <end position="76"/>
    </location>
</feature>
<keyword evidence="3" id="KW-1185">Reference proteome</keyword>
<evidence type="ECO:0000256" key="1">
    <source>
        <dbReference type="SAM" id="Phobius"/>
    </source>
</evidence>
<dbReference type="InterPro" id="IPR018815">
    <property type="entry name" value="Incr_loss_mito_DNA_1"/>
</dbReference>
<keyword evidence="1" id="KW-0812">Transmembrane</keyword>
<name>A0AAE1C4D4_9PEZI</name>
<dbReference type="AlphaFoldDB" id="A0AAE1C4D4"/>
<sequence length="186" mass="20394">MAIISAYTIIRAISLFHITAAYFFLVSPKTIVDQNVVFMLGESMKLPHIETMDKPSEASALIALILVLLGVSDLTAANMNEEVAMQYWLANVPVRMVVLFTVTGYTYLFKPGGLLGPTTAARGSIGEPLQNSLVFAWGFMELAAWFWVSQMRARLYTIRGLTMSGVHESSRRAPSTCPAASREDPG</sequence>
<keyword evidence="1" id="KW-0472">Membrane</keyword>
<organism evidence="2 3">
    <name type="scientific">Recurvomyces mirabilis</name>
    <dbReference type="NCBI Taxonomy" id="574656"/>
    <lineage>
        <taxon>Eukaryota</taxon>
        <taxon>Fungi</taxon>
        <taxon>Dikarya</taxon>
        <taxon>Ascomycota</taxon>
        <taxon>Pezizomycotina</taxon>
        <taxon>Dothideomycetes</taxon>
        <taxon>Dothideomycetidae</taxon>
        <taxon>Mycosphaerellales</taxon>
        <taxon>Teratosphaeriaceae</taxon>
        <taxon>Recurvomyces</taxon>
    </lineage>
</organism>
<dbReference type="PANTHER" id="PTHR28029:SF1">
    <property type="entry name" value="PROTEIN ILM1"/>
    <property type="match status" value="1"/>
</dbReference>
<dbReference type="Pfam" id="PF10311">
    <property type="entry name" value="Ilm1"/>
    <property type="match status" value="1"/>
</dbReference>
<reference evidence="2" key="1">
    <citation type="submission" date="2023-07" db="EMBL/GenBank/DDBJ databases">
        <title>Black Yeasts Isolated from many extreme environments.</title>
        <authorList>
            <person name="Coleine C."/>
            <person name="Stajich J.E."/>
            <person name="Selbmann L."/>
        </authorList>
    </citation>
    <scope>NUCLEOTIDE SEQUENCE</scope>
    <source>
        <strain evidence="2">CCFEE 5485</strain>
    </source>
</reference>
<feature type="transmembrane region" description="Helical" evidence="1">
    <location>
        <begin position="88"/>
        <end position="109"/>
    </location>
</feature>
<evidence type="ECO:0000313" key="2">
    <source>
        <dbReference type="EMBL" id="KAK3677760.1"/>
    </source>
</evidence>
<feature type="transmembrane region" description="Helical" evidence="1">
    <location>
        <begin position="129"/>
        <end position="148"/>
    </location>
</feature>
<keyword evidence="1" id="KW-1133">Transmembrane helix</keyword>
<feature type="transmembrane region" description="Helical" evidence="1">
    <location>
        <begin position="7"/>
        <end position="25"/>
    </location>
</feature>
<accession>A0AAE1C4D4</accession>
<evidence type="ECO:0000313" key="3">
    <source>
        <dbReference type="Proteomes" id="UP001274830"/>
    </source>
</evidence>
<proteinExistence type="predicted"/>
<protein>
    <recommendedName>
        <fullName evidence="4">Increased loss of mitochondrial DNA protein 1</fullName>
    </recommendedName>
</protein>
<evidence type="ECO:0008006" key="4">
    <source>
        <dbReference type="Google" id="ProtNLM"/>
    </source>
</evidence>